<feature type="transmembrane region" description="Helical" evidence="6">
    <location>
        <begin position="77"/>
        <end position="98"/>
    </location>
</feature>
<dbReference type="Gene3D" id="3.30.70.1350">
    <property type="entry name" value="Cation efflux protein, cytoplasmic domain"/>
    <property type="match status" value="1"/>
</dbReference>
<protein>
    <submittedName>
        <fullName evidence="8">Cation transporter</fullName>
    </submittedName>
</protein>
<evidence type="ECO:0000313" key="9">
    <source>
        <dbReference type="Proteomes" id="UP000470772"/>
    </source>
</evidence>
<evidence type="ECO:0000256" key="6">
    <source>
        <dbReference type="SAM" id="Phobius"/>
    </source>
</evidence>
<dbReference type="SUPFAM" id="SSF161111">
    <property type="entry name" value="Cation efflux protein transmembrane domain-like"/>
    <property type="match status" value="1"/>
</dbReference>
<keyword evidence="5 6" id="KW-0472">Membrane</keyword>
<evidence type="ECO:0000256" key="5">
    <source>
        <dbReference type="ARBA" id="ARBA00023136"/>
    </source>
</evidence>
<name>A0A6A9QQ95_SULME</name>
<keyword evidence="9" id="KW-1185">Reference proteome</keyword>
<comment type="caution">
    <text evidence="8">The sequence shown here is derived from an EMBL/GenBank/DDBJ whole genome shotgun (WGS) entry which is preliminary data.</text>
</comment>
<dbReference type="InterPro" id="IPR058533">
    <property type="entry name" value="Cation_efflux_TM"/>
</dbReference>
<evidence type="ECO:0000256" key="3">
    <source>
        <dbReference type="ARBA" id="ARBA00022692"/>
    </source>
</evidence>
<dbReference type="Proteomes" id="UP000470772">
    <property type="component" value="Unassembled WGS sequence"/>
</dbReference>
<dbReference type="InterPro" id="IPR027469">
    <property type="entry name" value="Cation_efflux_TMD_sf"/>
</dbReference>
<dbReference type="SUPFAM" id="SSF160240">
    <property type="entry name" value="Cation efflux protein cytoplasmic domain-like"/>
    <property type="match status" value="1"/>
</dbReference>
<dbReference type="Pfam" id="PF01545">
    <property type="entry name" value="Cation_efflux"/>
    <property type="match status" value="1"/>
</dbReference>
<feature type="domain" description="Cation efflux protein transmembrane" evidence="7">
    <location>
        <begin position="23"/>
        <end position="197"/>
    </location>
</feature>
<organism evidence="8 9">
    <name type="scientific">Sulfuracidifex metallicus DSM 6482 = JCM 9184</name>
    <dbReference type="NCBI Taxonomy" id="523847"/>
    <lineage>
        <taxon>Archaea</taxon>
        <taxon>Thermoproteota</taxon>
        <taxon>Thermoprotei</taxon>
        <taxon>Sulfolobales</taxon>
        <taxon>Sulfolobaceae</taxon>
        <taxon>Sulfuracidifex</taxon>
    </lineage>
</organism>
<accession>A0A6A9QQ95</accession>
<feature type="transmembrane region" description="Helical" evidence="6">
    <location>
        <begin position="47"/>
        <end position="65"/>
    </location>
</feature>
<dbReference type="AlphaFoldDB" id="A0A6A9QQ95"/>
<sequence length="301" mass="33728">MISLKGLNSASRIFLFMGAFLLPLSLVEFVFGSWYGSFILIADSYHGFIDTFSAFFYSIVLRIVYKRSKRFPYGKYNLESLGILLASIIVLFLSLDLIISVVKDTGGSQIPGWLAIFTWLPAIATFFIFLAERKYSWISLVRSDIAHSKLDISTELVSGFMLLLNNYFATLGIVLVIVGFVTLDTARELKEAVLSLMGASIDTPLRKQVVDKVKKLNVKVLSASIRKVGSFYSVSLVIGLPSSMTLKEAYKIRKKVYKIVNSLDNIANVEIKIVPLRRSVFPIKSSDSFSLEPFKRELKGQ</sequence>
<keyword evidence="3 6" id="KW-0812">Transmembrane</keyword>
<evidence type="ECO:0000259" key="7">
    <source>
        <dbReference type="Pfam" id="PF01545"/>
    </source>
</evidence>
<keyword evidence="2" id="KW-0813">Transport</keyword>
<evidence type="ECO:0000256" key="1">
    <source>
        <dbReference type="ARBA" id="ARBA00004141"/>
    </source>
</evidence>
<dbReference type="Gene3D" id="1.20.1510.10">
    <property type="entry name" value="Cation efflux protein transmembrane domain"/>
    <property type="match status" value="1"/>
</dbReference>
<feature type="transmembrane region" description="Helical" evidence="6">
    <location>
        <begin position="12"/>
        <end position="35"/>
    </location>
</feature>
<feature type="transmembrane region" description="Helical" evidence="6">
    <location>
        <begin position="110"/>
        <end position="131"/>
    </location>
</feature>
<dbReference type="PANTHER" id="PTHR43840">
    <property type="entry name" value="MITOCHONDRIAL METAL TRANSPORTER 1-RELATED"/>
    <property type="match status" value="1"/>
</dbReference>
<dbReference type="PANTHER" id="PTHR43840:SF30">
    <property type="entry name" value="TRANSPORT PROTEIN, HYPOTHETICAL"/>
    <property type="match status" value="1"/>
</dbReference>
<feature type="transmembrane region" description="Helical" evidence="6">
    <location>
        <begin position="152"/>
        <end position="181"/>
    </location>
</feature>
<dbReference type="InterPro" id="IPR050291">
    <property type="entry name" value="CDF_Transporter"/>
</dbReference>
<reference evidence="8 9" key="1">
    <citation type="submission" date="2019-10" db="EMBL/GenBank/DDBJ databases">
        <title>Sequencing and Assembly of Multiple Reported Metal-Biooxidizing Members of the Extremely Thermoacidophilic Archaeal Family Sulfolobaceae.</title>
        <authorList>
            <person name="Counts J.A."/>
            <person name="Kelly R.M."/>
        </authorList>
    </citation>
    <scope>NUCLEOTIDE SEQUENCE [LARGE SCALE GENOMIC DNA]</scope>
    <source>
        <strain evidence="8 9">DSM 6482</strain>
    </source>
</reference>
<dbReference type="InterPro" id="IPR036837">
    <property type="entry name" value="Cation_efflux_CTD_sf"/>
</dbReference>
<proteinExistence type="predicted"/>
<dbReference type="RefSeq" id="WP_156016928.1">
    <property type="nucleotide sequence ID" value="NZ_WGGD01000005.1"/>
</dbReference>
<dbReference type="EMBL" id="WGGD01000005">
    <property type="protein sequence ID" value="MUN29351.1"/>
    <property type="molecule type" value="Genomic_DNA"/>
</dbReference>
<evidence type="ECO:0000256" key="2">
    <source>
        <dbReference type="ARBA" id="ARBA00022448"/>
    </source>
</evidence>
<comment type="subcellular location">
    <subcellularLocation>
        <location evidence="1">Membrane</location>
        <topology evidence="1">Multi-pass membrane protein</topology>
    </subcellularLocation>
</comment>
<evidence type="ECO:0000256" key="4">
    <source>
        <dbReference type="ARBA" id="ARBA00022989"/>
    </source>
</evidence>
<dbReference type="GO" id="GO:0016020">
    <property type="term" value="C:membrane"/>
    <property type="evidence" value="ECO:0007669"/>
    <property type="project" value="UniProtKB-SubCell"/>
</dbReference>
<keyword evidence="4 6" id="KW-1133">Transmembrane helix</keyword>
<evidence type="ECO:0000313" key="8">
    <source>
        <dbReference type="EMBL" id="MUN29351.1"/>
    </source>
</evidence>
<dbReference type="GO" id="GO:0008324">
    <property type="term" value="F:monoatomic cation transmembrane transporter activity"/>
    <property type="evidence" value="ECO:0007669"/>
    <property type="project" value="InterPro"/>
</dbReference>
<gene>
    <name evidence="8" type="ORF">GC250_07870</name>
</gene>